<evidence type="ECO:0000313" key="6">
    <source>
        <dbReference type="Proteomes" id="UP000801492"/>
    </source>
</evidence>
<dbReference type="GO" id="GO:0008157">
    <property type="term" value="F:protein phosphatase 1 binding"/>
    <property type="evidence" value="ECO:0007669"/>
    <property type="project" value="TreeGrafter"/>
</dbReference>
<proteinExistence type="predicted"/>
<protein>
    <recommendedName>
        <fullName evidence="3">Protein phosphatase 1 regulatory subunit</fullName>
    </recommendedName>
</protein>
<evidence type="ECO:0000259" key="4">
    <source>
        <dbReference type="PROSITE" id="PS51159"/>
    </source>
</evidence>
<dbReference type="InterPro" id="IPR050782">
    <property type="entry name" value="PP1_regulatory_subunit_3"/>
</dbReference>
<gene>
    <name evidence="5" type="ORF">ILUMI_12751</name>
</gene>
<comment type="caution">
    <text evidence="5">The sequence shown here is derived from an EMBL/GenBank/DDBJ whole genome shotgun (WGS) entry which is preliminary data.</text>
</comment>
<dbReference type="EMBL" id="VTPC01008001">
    <property type="protein sequence ID" value="KAF2893423.1"/>
    <property type="molecule type" value="Genomic_DNA"/>
</dbReference>
<keyword evidence="2 3" id="KW-0119">Carbohydrate metabolism</keyword>
<evidence type="ECO:0000256" key="3">
    <source>
        <dbReference type="PIRNR" id="PIRNR038207"/>
    </source>
</evidence>
<keyword evidence="6" id="KW-1185">Reference proteome</keyword>
<dbReference type="Gene3D" id="2.60.40.2440">
    <property type="entry name" value="Carbohydrate binding type-21 domain"/>
    <property type="match status" value="1"/>
</dbReference>
<dbReference type="GO" id="GO:0005977">
    <property type="term" value="P:glycogen metabolic process"/>
    <property type="evidence" value="ECO:0007669"/>
    <property type="project" value="UniProtKB-KW"/>
</dbReference>
<dbReference type="PANTHER" id="PTHR12307:SF48">
    <property type="entry name" value="PROTEIN PHOSPHATASE 1 REGULATORY SUBUNIT"/>
    <property type="match status" value="1"/>
</dbReference>
<dbReference type="GO" id="GO:0000164">
    <property type="term" value="C:protein phosphatase type 1 complex"/>
    <property type="evidence" value="ECO:0007669"/>
    <property type="project" value="TreeGrafter"/>
</dbReference>
<evidence type="ECO:0000313" key="5">
    <source>
        <dbReference type="EMBL" id="KAF2893423.1"/>
    </source>
</evidence>
<accession>A0A8K0CTJ2</accession>
<dbReference type="PROSITE" id="PS51159">
    <property type="entry name" value="CBM21"/>
    <property type="match status" value="1"/>
</dbReference>
<dbReference type="GO" id="GO:0005979">
    <property type="term" value="P:regulation of glycogen biosynthetic process"/>
    <property type="evidence" value="ECO:0007669"/>
    <property type="project" value="TreeGrafter"/>
</dbReference>
<dbReference type="InterPro" id="IPR038175">
    <property type="entry name" value="CBM21_dom_sf"/>
</dbReference>
<dbReference type="Proteomes" id="UP000801492">
    <property type="component" value="Unassembled WGS sequence"/>
</dbReference>
<dbReference type="PANTHER" id="PTHR12307">
    <property type="entry name" value="PROTEIN PHOSPHATASE 1 REGULATORY SUBUNIT"/>
    <property type="match status" value="1"/>
</dbReference>
<evidence type="ECO:0000256" key="1">
    <source>
        <dbReference type="ARBA" id="ARBA00022600"/>
    </source>
</evidence>
<dbReference type="PIRSF" id="PIRSF038207">
    <property type="entry name" value="PP1_GT_animal"/>
    <property type="match status" value="1"/>
</dbReference>
<dbReference type="OrthoDB" id="1881at2759"/>
<keyword evidence="1 3" id="KW-0321">Glycogen metabolism</keyword>
<dbReference type="InterPro" id="IPR005036">
    <property type="entry name" value="CBM21_dom"/>
</dbReference>
<dbReference type="GO" id="GO:2001069">
    <property type="term" value="F:glycogen binding"/>
    <property type="evidence" value="ECO:0007669"/>
    <property type="project" value="TreeGrafter"/>
</dbReference>
<organism evidence="5 6">
    <name type="scientific">Ignelater luminosus</name>
    <name type="common">Cucubano</name>
    <name type="synonym">Pyrophorus luminosus</name>
    <dbReference type="NCBI Taxonomy" id="2038154"/>
    <lineage>
        <taxon>Eukaryota</taxon>
        <taxon>Metazoa</taxon>
        <taxon>Ecdysozoa</taxon>
        <taxon>Arthropoda</taxon>
        <taxon>Hexapoda</taxon>
        <taxon>Insecta</taxon>
        <taxon>Pterygota</taxon>
        <taxon>Neoptera</taxon>
        <taxon>Endopterygota</taxon>
        <taxon>Coleoptera</taxon>
        <taxon>Polyphaga</taxon>
        <taxon>Elateriformia</taxon>
        <taxon>Elateroidea</taxon>
        <taxon>Elateridae</taxon>
        <taxon>Agrypninae</taxon>
        <taxon>Pyrophorini</taxon>
        <taxon>Ignelater</taxon>
    </lineage>
</organism>
<sequence length="343" mass="38823">MCSSSSIIMPADYEMLVSHSPPVFNSYLSDYSSVRFNRDNISRYPRGTCRSASANSFLLPPKNNSNSLPSTITAPRRPCLVIRPDDTSSSSDEDPTSPTRLKKKVVFADDRGMSLTHVRIMTEPSNVPPLLNSRFLSEVTRGLTANPVANADPWEITFAQPASDYLEFRRQLDSGKVCLENVIIKESEESITGTVKVSNISFEKEVFVRCSTDSWKTHEDVFCKYVNNGSSSTMSAAYVLYDTFSFKITLPPKSRRIEFCVCYRCGGQEFWDNNNNNNYILIKKMYHESLNKTLSTNDLINAKIQNKESPKAAIKYPDAVHAKMEAWSEFASWNHLENSCPYW</sequence>
<dbReference type="Pfam" id="PF03370">
    <property type="entry name" value="CBM_21"/>
    <property type="match status" value="1"/>
</dbReference>
<reference evidence="5" key="1">
    <citation type="submission" date="2019-08" db="EMBL/GenBank/DDBJ databases">
        <title>The genome of the North American firefly Photinus pyralis.</title>
        <authorList>
            <consortium name="Photinus pyralis genome working group"/>
            <person name="Fallon T.R."/>
            <person name="Sander Lower S.E."/>
            <person name="Weng J.-K."/>
        </authorList>
    </citation>
    <scope>NUCLEOTIDE SEQUENCE</scope>
    <source>
        <strain evidence="5">TRF0915ILg1</strain>
        <tissue evidence="5">Whole body</tissue>
    </source>
</reference>
<name>A0A8K0CTJ2_IGNLU</name>
<feature type="domain" description="CBM21" evidence="4">
    <location>
        <begin position="169"/>
        <end position="282"/>
    </location>
</feature>
<evidence type="ECO:0000256" key="2">
    <source>
        <dbReference type="ARBA" id="ARBA00023277"/>
    </source>
</evidence>
<dbReference type="InterPro" id="IPR017434">
    <property type="entry name" value="Pase-1_reg-su_3B/C/D_met"/>
</dbReference>
<dbReference type="AlphaFoldDB" id="A0A8K0CTJ2"/>